<evidence type="ECO:0000256" key="6">
    <source>
        <dbReference type="SAM" id="Phobius"/>
    </source>
</evidence>
<dbReference type="EMBL" id="LBWP01000004">
    <property type="protein sequence ID" value="KKR11653.1"/>
    <property type="molecule type" value="Genomic_DNA"/>
</dbReference>
<feature type="transmembrane region" description="Helical" evidence="6">
    <location>
        <begin position="7"/>
        <end position="25"/>
    </location>
</feature>
<keyword evidence="4 6" id="KW-1133">Transmembrane helix</keyword>
<dbReference type="GO" id="GO:0016020">
    <property type="term" value="C:membrane"/>
    <property type="evidence" value="ECO:0007669"/>
    <property type="project" value="UniProtKB-SubCell"/>
</dbReference>
<evidence type="ECO:0000256" key="1">
    <source>
        <dbReference type="ARBA" id="ARBA00004141"/>
    </source>
</evidence>
<evidence type="ECO:0008006" key="9">
    <source>
        <dbReference type="Google" id="ProtNLM"/>
    </source>
</evidence>
<dbReference type="PANTHER" id="PTHR21716">
    <property type="entry name" value="TRANSMEMBRANE PROTEIN"/>
    <property type="match status" value="1"/>
</dbReference>
<keyword evidence="5 6" id="KW-0472">Membrane</keyword>
<keyword evidence="3 6" id="KW-0812">Transmembrane</keyword>
<comment type="similarity">
    <text evidence="2">Belongs to the autoinducer-2 exporter (AI-2E) (TC 2.A.86) family.</text>
</comment>
<feature type="transmembrane region" description="Helical" evidence="6">
    <location>
        <begin position="299"/>
        <end position="317"/>
    </location>
</feature>
<feature type="transmembrane region" description="Helical" evidence="6">
    <location>
        <begin position="132"/>
        <end position="154"/>
    </location>
</feature>
<feature type="transmembrane region" description="Helical" evidence="6">
    <location>
        <begin position="31"/>
        <end position="49"/>
    </location>
</feature>
<organism evidence="7 8">
    <name type="scientific">Candidatus Woesebacteria bacterium GW2011_GWA1_39_21</name>
    <dbReference type="NCBI Taxonomy" id="1618550"/>
    <lineage>
        <taxon>Bacteria</taxon>
        <taxon>Candidatus Woeseibacteriota</taxon>
    </lineage>
</organism>
<reference evidence="7 8" key="1">
    <citation type="journal article" date="2015" name="Nature">
        <title>rRNA introns, odd ribosomes, and small enigmatic genomes across a large radiation of phyla.</title>
        <authorList>
            <person name="Brown C.T."/>
            <person name="Hug L.A."/>
            <person name="Thomas B.C."/>
            <person name="Sharon I."/>
            <person name="Castelle C.J."/>
            <person name="Singh A."/>
            <person name="Wilkins M.J."/>
            <person name="Williams K.H."/>
            <person name="Banfield J.F."/>
        </authorList>
    </citation>
    <scope>NUCLEOTIDE SEQUENCE [LARGE SCALE GENOMIC DNA]</scope>
</reference>
<comment type="caution">
    <text evidence="7">The sequence shown here is derived from an EMBL/GenBank/DDBJ whole genome shotgun (WGS) entry which is preliminary data.</text>
</comment>
<proteinExistence type="inferred from homology"/>
<dbReference type="STRING" id="1618550.UT39_C0004G0012"/>
<accession>A0A0G0N899</accession>
<dbReference type="InterPro" id="IPR002549">
    <property type="entry name" value="AI-2E-like"/>
</dbReference>
<comment type="subcellular location">
    <subcellularLocation>
        <location evidence="1">Membrane</location>
        <topology evidence="1">Multi-pass membrane protein</topology>
    </subcellularLocation>
</comment>
<protein>
    <recommendedName>
        <fullName evidence="9">Permease</fullName>
    </recommendedName>
</protein>
<dbReference type="Proteomes" id="UP000034246">
    <property type="component" value="Unassembled WGS sequence"/>
</dbReference>
<dbReference type="Pfam" id="PF01594">
    <property type="entry name" value="AI-2E_transport"/>
    <property type="match status" value="1"/>
</dbReference>
<feature type="transmembrane region" description="Helical" evidence="6">
    <location>
        <begin position="235"/>
        <end position="263"/>
    </location>
</feature>
<evidence type="ECO:0000256" key="2">
    <source>
        <dbReference type="ARBA" id="ARBA00009773"/>
    </source>
</evidence>
<evidence type="ECO:0000256" key="3">
    <source>
        <dbReference type="ARBA" id="ARBA00022692"/>
    </source>
</evidence>
<dbReference type="AlphaFoldDB" id="A0A0G0N899"/>
<dbReference type="PANTHER" id="PTHR21716:SF62">
    <property type="entry name" value="TRANSPORT PROTEIN YDBI-RELATED"/>
    <property type="match status" value="1"/>
</dbReference>
<evidence type="ECO:0000313" key="7">
    <source>
        <dbReference type="EMBL" id="KKR11653.1"/>
    </source>
</evidence>
<name>A0A0G0N899_9BACT</name>
<evidence type="ECO:0000256" key="5">
    <source>
        <dbReference type="ARBA" id="ARBA00023136"/>
    </source>
</evidence>
<sequence length="333" mass="36887">MNEKFEVTYKSVLIFVSVLLGIWFLYYIRDILFQLLVAFVIIASFEPYIAKFERRKVPRTLGVIIVYFVFLSVVSFSIYILAPALVYETGNFVTNIPDYINKITLPSGFKDQILQQFLVQLGQLPSQLAKTAISVSSNVLNVVMVLILSFYMLLSREKIDRSIRTWLGNIRAEKVIDLIGKIENNIGNWAKGELLLMLIVGLLNFVGLEILRVPYALPLAILAGLLEIVPMVGPFVAAVPAVIIGFGQSFFVGVGVAALAFLVQHLENYIIVPNIMRKSVGLDPVVTLVALSVGFRIHGVAGAIIAIPVVLGIQVVIRECILSKNYKDKSSPM</sequence>
<evidence type="ECO:0000256" key="4">
    <source>
        <dbReference type="ARBA" id="ARBA00022989"/>
    </source>
</evidence>
<gene>
    <name evidence="7" type="ORF">UT39_C0004G0012</name>
</gene>
<feature type="transmembrane region" description="Helical" evidence="6">
    <location>
        <begin position="61"/>
        <end position="82"/>
    </location>
</feature>
<evidence type="ECO:0000313" key="8">
    <source>
        <dbReference type="Proteomes" id="UP000034246"/>
    </source>
</evidence>
<feature type="transmembrane region" description="Helical" evidence="6">
    <location>
        <begin position="194"/>
        <end position="215"/>
    </location>
</feature>
<dbReference type="GO" id="GO:0055085">
    <property type="term" value="P:transmembrane transport"/>
    <property type="evidence" value="ECO:0007669"/>
    <property type="project" value="TreeGrafter"/>
</dbReference>